<evidence type="ECO:0000256" key="4">
    <source>
        <dbReference type="ARBA" id="ARBA00022525"/>
    </source>
</evidence>
<dbReference type="NCBIfam" id="TIGR02550">
    <property type="entry name" value="flagell_flgL"/>
    <property type="match status" value="1"/>
</dbReference>
<gene>
    <name evidence="9" type="ORF">EC912_104341</name>
</gene>
<comment type="subcellular location">
    <subcellularLocation>
        <location evidence="1">Bacterial flagellum</location>
    </subcellularLocation>
    <subcellularLocation>
        <location evidence="2">Secreted</location>
    </subcellularLocation>
</comment>
<dbReference type="AlphaFoldDB" id="A0A4R3YST4"/>
<evidence type="ECO:0000259" key="6">
    <source>
        <dbReference type="Pfam" id="PF00669"/>
    </source>
</evidence>
<evidence type="ECO:0000256" key="2">
    <source>
        <dbReference type="ARBA" id="ARBA00004613"/>
    </source>
</evidence>
<dbReference type="Pfam" id="PF00669">
    <property type="entry name" value="Flagellin_N"/>
    <property type="match status" value="1"/>
</dbReference>
<evidence type="ECO:0000259" key="8">
    <source>
        <dbReference type="Pfam" id="PF21158"/>
    </source>
</evidence>
<dbReference type="Pfam" id="PF21158">
    <property type="entry name" value="flgK_1st_1"/>
    <property type="match status" value="1"/>
</dbReference>
<keyword evidence="10" id="KW-1185">Reference proteome</keyword>
<proteinExistence type="inferred from homology"/>
<organism evidence="9 10">
    <name type="scientific">Luteibacter rhizovicinus</name>
    <dbReference type="NCBI Taxonomy" id="242606"/>
    <lineage>
        <taxon>Bacteria</taxon>
        <taxon>Pseudomonadati</taxon>
        <taxon>Pseudomonadota</taxon>
        <taxon>Gammaproteobacteria</taxon>
        <taxon>Lysobacterales</taxon>
        <taxon>Rhodanobacteraceae</taxon>
        <taxon>Luteibacter</taxon>
    </lineage>
</organism>
<protein>
    <submittedName>
        <fullName evidence="9">Flagellar hook-associated protein 3 FlgL</fullName>
    </submittedName>
</protein>
<evidence type="ECO:0000259" key="7">
    <source>
        <dbReference type="Pfam" id="PF00700"/>
    </source>
</evidence>
<dbReference type="Proteomes" id="UP000295645">
    <property type="component" value="Unassembled WGS sequence"/>
</dbReference>
<dbReference type="InterPro" id="IPR049119">
    <property type="entry name" value="FlgK_D2-like"/>
</dbReference>
<dbReference type="InterPro" id="IPR013384">
    <property type="entry name" value="Flagell_FlgL"/>
</dbReference>
<dbReference type="GO" id="GO:0005198">
    <property type="term" value="F:structural molecule activity"/>
    <property type="evidence" value="ECO:0007669"/>
    <property type="project" value="InterPro"/>
</dbReference>
<dbReference type="GO" id="GO:0005576">
    <property type="term" value="C:extracellular region"/>
    <property type="evidence" value="ECO:0007669"/>
    <property type="project" value="UniProtKB-SubCell"/>
</dbReference>
<feature type="domain" description="Flagellar hook-associated protein 1 D2-like" evidence="8">
    <location>
        <begin position="197"/>
        <end position="283"/>
    </location>
</feature>
<dbReference type="InterPro" id="IPR001029">
    <property type="entry name" value="Flagellin_N"/>
</dbReference>
<keyword evidence="5" id="KW-0975">Bacterial flagellum</keyword>
<feature type="domain" description="Flagellin N-terminal" evidence="6">
    <location>
        <begin position="3"/>
        <end position="141"/>
    </location>
</feature>
<evidence type="ECO:0000256" key="5">
    <source>
        <dbReference type="ARBA" id="ARBA00023143"/>
    </source>
</evidence>
<dbReference type="PANTHER" id="PTHR42792:SF1">
    <property type="entry name" value="FLAGELLAR HOOK-ASSOCIATED PROTEIN 3"/>
    <property type="match status" value="1"/>
</dbReference>
<sequence>MRISTSWGQQQSVNSMLDHQYQLSQTQLSITTGKAILTPADNPAGAARVLDLSHASAQNDQYKVNMQSATSRLSVEESTLSSSADILDRIRTLALQANNGTQTDESRASIAKEMQQNLNQLVALANTKDGQGEYIFAGSKTLTQPFVTNAGKISYVGDQSQRMIAAAAGLQIATGDSGDDVFMAIRGGNGTFTTTAATTNTGTGVVGATSVTDMSQWDGGSYKINFTQANASGVGTDYEVRATDGTLVSSGTYTGDNGSIGFKGVQIPVTGTPAVGDSFAVAPSSSQDMFSTIGNMISAIEKPGGGAPMNNIVNAQLQNLDQAMGSVVNTRTKIGARMNTIDQQTSVGDDVALQYASSISDLQDVDMASAISKYSQQQTALNAAQQTFVKMQSLSLFNYLK</sequence>
<dbReference type="EMBL" id="SMCS01000004">
    <property type="protein sequence ID" value="TCV94143.1"/>
    <property type="molecule type" value="Genomic_DNA"/>
</dbReference>
<dbReference type="SUPFAM" id="SSF64518">
    <property type="entry name" value="Phase 1 flagellin"/>
    <property type="match status" value="1"/>
</dbReference>
<comment type="caution">
    <text evidence="9">The sequence shown here is derived from an EMBL/GenBank/DDBJ whole genome shotgun (WGS) entry which is preliminary data.</text>
</comment>
<dbReference type="InterPro" id="IPR046358">
    <property type="entry name" value="Flagellin_C"/>
</dbReference>
<dbReference type="RefSeq" id="WP_132144523.1">
    <property type="nucleotide sequence ID" value="NZ_SMCS01000004.1"/>
</dbReference>
<dbReference type="Pfam" id="PF00700">
    <property type="entry name" value="Flagellin_C"/>
    <property type="match status" value="1"/>
</dbReference>
<keyword evidence="4" id="KW-0964">Secreted</keyword>
<keyword evidence="9" id="KW-0969">Cilium</keyword>
<dbReference type="GO" id="GO:0009424">
    <property type="term" value="C:bacterial-type flagellum hook"/>
    <property type="evidence" value="ECO:0007669"/>
    <property type="project" value="InterPro"/>
</dbReference>
<evidence type="ECO:0000313" key="10">
    <source>
        <dbReference type="Proteomes" id="UP000295645"/>
    </source>
</evidence>
<evidence type="ECO:0000313" key="9">
    <source>
        <dbReference type="EMBL" id="TCV94143.1"/>
    </source>
</evidence>
<keyword evidence="9" id="KW-0966">Cell projection</keyword>
<evidence type="ECO:0000256" key="1">
    <source>
        <dbReference type="ARBA" id="ARBA00004365"/>
    </source>
</evidence>
<comment type="similarity">
    <text evidence="3">Belongs to the bacterial flagellin family.</text>
</comment>
<evidence type="ECO:0000256" key="3">
    <source>
        <dbReference type="ARBA" id="ARBA00005709"/>
    </source>
</evidence>
<keyword evidence="9" id="KW-0282">Flagellum</keyword>
<name>A0A4R3YST4_9GAMM</name>
<dbReference type="GO" id="GO:0071973">
    <property type="term" value="P:bacterial-type flagellum-dependent cell motility"/>
    <property type="evidence" value="ECO:0007669"/>
    <property type="project" value="InterPro"/>
</dbReference>
<dbReference type="OrthoDB" id="9768249at2"/>
<accession>A0A4R3YST4</accession>
<dbReference type="InterPro" id="IPR001492">
    <property type="entry name" value="Flagellin"/>
</dbReference>
<reference evidence="9 10" key="1">
    <citation type="submission" date="2019-03" db="EMBL/GenBank/DDBJ databases">
        <title>Above-ground endophytic microbial communities from plants in different locations in the United States.</title>
        <authorList>
            <person name="Frank C."/>
        </authorList>
    </citation>
    <scope>NUCLEOTIDE SEQUENCE [LARGE SCALE GENOMIC DNA]</scope>
    <source>
        <strain evidence="9 10">LP_13_YM</strain>
    </source>
</reference>
<dbReference type="PANTHER" id="PTHR42792">
    <property type="entry name" value="FLAGELLIN"/>
    <property type="match status" value="1"/>
</dbReference>
<feature type="domain" description="Flagellin C-terminal" evidence="7">
    <location>
        <begin position="317"/>
        <end position="400"/>
    </location>
</feature>
<dbReference type="Gene3D" id="1.20.1330.10">
    <property type="entry name" value="f41 fragment of flagellin, N-terminal domain"/>
    <property type="match status" value="2"/>
</dbReference>